<keyword evidence="3 6" id="KW-0274">FAD</keyword>
<protein>
    <recommendedName>
        <fullName evidence="6">Fumarate reductase</fullName>
        <ecNumber evidence="6">1.3.1.6</ecNumber>
    </recommendedName>
</protein>
<dbReference type="AlphaFoldDB" id="A0A9P6A1N7"/>
<dbReference type="GO" id="GO:0010181">
    <property type="term" value="F:FMN binding"/>
    <property type="evidence" value="ECO:0007669"/>
    <property type="project" value="InterPro"/>
</dbReference>
<dbReference type="PANTHER" id="PTHR43400:SF1">
    <property type="entry name" value="FUMARATE REDUCTASE"/>
    <property type="match status" value="1"/>
</dbReference>
<dbReference type="InterPro" id="IPR027477">
    <property type="entry name" value="Succ_DH/fumarate_Rdtase_cat_sf"/>
</dbReference>
<dbReference type="EC" id="1.3.1.6" evidence="6"/>
<keyword evidence="2 6" id="KW-0285">Flavoprotein</keyword>
<dbReference type="InterPro" id="IPR036188">
    <property type="entry name" value="FAD/NAD-bd_sf"/>
</dbReference>
<dbReference type="SUPFAM" id="SSF51905">
    <property type="entry name" value="FAD/NAD(P)-binding domain"/>
    <property type="match status" value="1"/>
</dbReference>
<gene>
    <name evidence="8" type="ORF">BDN71DRAFT_1388295</name>
</gene>
<evidence type="ECO:0000256" key="2">
    <source>
        <dbReference type="ARBA" id="ARBA00022630"/>
    </source>
</evidence>
<comment type="similarity">
    <text evidence="1 6">Belongs to the FAD-dependent oxidoreductase 2 family. FRD/SDH subfamily.</text>
</comment>
<evidence type="ECO:0000256" key="6">
    <source>
        <dbReference type="RuleBase" id="RU366062"/>
    </source>
</evidence>
<evidence type="ECO:0000256" key="5">
    <source>
        <dbReference type="ARBA" id="ARBA00050832"/>
    </source>
</evidence>
<organism evidence="8 9">
    <name type="scientific">Pleurotus eryngii</name>
    <name type="common">Boletus of the steppes</name>
    <dbReference type="NCBI Taxonomy" id="5323"/>
    <lineage>
        <taxon>Eukaryota</taxon>
        <taxon>Fungi</taxon>
        <taxon>Dikarya</taxon>
        <taxon>Basidiomycota</taxon>
        <taxon>Agaricomycotina</taxon>
        <taxon>Agaricomycetes</taxon>
        <taxon>Agaricomycetidae</taxon>
        <taxon>Agaricales</taxon>
        <taxon>Pleurotineae</taxon>
        <taxon>Pleurotaceae</taxon>
        <taxon>Pleurotus</taxon>
    </lineage>
</organism>
<dbReference type="EMBL" id="MU154546">
    <property type="protein sequence ID" value="KAF9497158.1"/>
    <property type="molecule type" value="Genomic_DNA"/>
</dbReference>
<reference evidence="8" key="1">
    <citation type="submission" date="2020-11" db="EMBL/GenBank/DDBJ databases">
        <authorList>
            <consortium name="DOE Joint Genome Institute"/>
            <person name="Ahrendt S."/>
            <person name="Riley R."/>
            <person name="Andreopoulos W."/>
            <person name="Labutti K."/>
            <person name="Pangilinan J."/>
            <person name="Ruiz-Duenas F.J."/>
            <person name="Barrasa J.M."/>
            <person name="Sanchez-Garcia M."/>
            <person name="Camarero S."/>
            <person name="Miyauchi S."/>
            <person name="Serrano A."/>
            <person name="Linde D."/>
            <person name="Babiker R."/>
            <person name="Drula E."/>
            <person name="Ayuso-Fernandez I."/>
            <person name="Pacheco R."/>
            <person name="Padilla G."/>
            <person name="Ferreira P."/>
            <person name="Barriuso J."/>
            <person name="Kellner H."/>
            <person name="Castanera R."/>
            <person name="Alfaro M."/>
            <person name="Ramirez L."/>
            <person name="Pisabarro A.G."/>
            <person name="Kuo A."/>
            <person name="Tritt A."/>
            <person name="Lipzen A."/>
            <person name="He G."/>
            <person name="Yan M."/>
            <person name="Ng V."/>
            <person name="Cullen D."/>
            <person name="Martin F."/>
            <person name="Rosso M.-N."/>
            <person name="Henrissat B."/>
            <person name="Hibbett D."/>
            <person name="Martinez A.T."/>
            <person name="Grigoriev I.V."/>
        </authorList>
    </citation>
    <scope>NUCLEOTIDE SEQUENCE</scope>
    <source>
        <strain evidence="8">ATCC 90797</strain>
    </source>
</reference>
<evidence type="ECO:0000256" key="1">
    <source>
        <dbReference type="ARBA" id="ARBA00008040"/>
    </source>
</evidence>
<dbReference type="InterPro" id="IPR003953">
    <property type="entry name" value="FAD-dep_OxRdtase_2_FAD-bd"/>
</dbReference>
<dbReference type="PANTHER" id="PTHR43400">
    <property type="entry name" value="FUMARATE REDUCTASE"/>
    <property type="match status" value="1"/>
</dbReference>
<accession>A0A9P6A1N7</accession>
<comment type="function">
    <text evidence="6">Irreversibly catalyzes the reduction of fumarate to succinate.</text>
</comment>
<keyword evidence="9" id="KW-1185">Reference proteome</keyword>
<dbReference type="InterPro" id="IPR010960">
    <property type="entry name" value="Flavocytochrome_c"/>
</dbReference>
<feature type="domain" description="FAD-dependent oxidoreductase 2 FAD-binding" evidence="7">
    <location>
        <begin position="9"/>
        <end position="447"/>
    </location>
</feature>
<comment type="caution">
    <text evidence="8">The sequence shown here is derived from an EMBL/GenBank/DDBJ whole genome shotgun (WGS) entry which is preliminary data.</text>
</comment>
<dbReference type="Gene3D" id="3.90.700.10">
    <property type="entry name" value="Succinate dehydrogenase/fumarate reductase flavoprotein, catalytic domain"/>
    <property type="match status" value="1"/>
</dbReference>
<proteinExistence type="inferred from homology"/>
<name>A0A9P6A1N7_PLEER</name>
<dbReference type="Gene3D" id="3.50.50.60">
    <property type="entry name" value="FAD/NAD(P)-binding domain"/>
    <property type="match status" value="1"/>
</dbReference>
<evidence type="ECO:0000313" key="8">
    <source>
        <dbReference type="EMBL" id="KAF9497158.1"/>
    </source>
</evidence>
<evidence type="ECO:0000256" key="4">
    <source>
        <dbReference type="ARBA" id="ARBA00023002"/>
    </source>
</evidence>
<dbReference type="NCBIfam" id="TIGR01813">
    <property type="entry name" value="flavo_cyto_c"/>
    <property type="match status" value="1"/>
</dbReference>
<evidence type="ECO:0000313" key="9">
    <source>
        <dbReference type="Proteomes" id="UP000807025"/>
    </source>
</evidence>
<dbReference type="FunFam" id="3.90.700.10:FF:000007">
    <property type="entry name" value="NADH-dependent fumarate reductase"/>
    <property type="match status" value="1"/>
</dbReference>
<dbReference type="InterPro" id="IPR050315">
    <property type="entry name" value="FAD-oxidoreductase_2"/>
</dbReference>
<evidence type="ECO:0000259" key="7">
    <source>
        <dbReference type="Pfam" id="PF00890"/>
    </source>
</evidence>
<sequence>MNVSQTRTIVVGGGLAGLSAAHTLIQHGAQVLLLDKKPSLGGNSMKASSGINGAGTEAQKSLGVSDTVEAFTADTTSSAGQLARPDLIHALTSNSAESLSWLSSNFSIDLSLVSLLGGHSIARTHRGRGPPPGFAITSALMKKLDNLPAVEVIKSAHVVRLLEANGRVTGVEYETNGETKSVQANAVIIATGGYAADYAPLGLLAKHRPDLLGLPTTNGDHATGDGHRLASSLHASLIDMDEIQVHPTGFVDPKDEGAKTKFLAAEALRGVGALLVDAGGKRFVDEMERRDNVTKAMQEIIEQGKGPIRLLLNADAEKELKSHCDTGDFYVSKGLMKRYENAADFAKDTGVPNAALIQTFAEHNQCALGELKDPFGKIHFHNGQFSPDGVLLAAWVVPVVHYTMGGIHIDASARVLSAEGKLIPGLYAAGEVIGGVHGKNRLGGSSLLEAVVFGRLAGAAAAQAK</sequence>
<evidence type="ECO:0000256" key="3">
    <source>
        <dbReference type="ARBA" id="ARBA00022827"/>
    </source>
</evidence>
<dbReference type="GO" id="GO:0016156">
    <property type="term" value="F:fumarate reductase (NADH) activity"/>
    <property type="evidence" value="ECO:0007669"/>
    <property type="project" value="UniProtKB-EC"/>
</dbReference>
<dbReference type="Proteomes" id="UP000807025">
    <property type="component" value="Unassembled WGS sequence"/>
</dbReference>
<keyword evidence="4 6" id="KW-0560">Oxidoreductase</keyword>
<dbReference type="Pfam" id="PF00890">
    <property type="entry name" value="FAD_binding_2"/>
    <property type="match status" value="1"/>
</dbReference>
<dbReference type="SUPFAM" id="SSF56425">
    <property type="entry name" value="Succinate dehydrogenase/fumarate reductase flavoprotein, catalytic domain"/>
    <property type="match status" value="1"/>
</dbReference>
<dbReference type="OrthoDB" id="10254877at2759"/>
<comment type="cofactor">
    <cofactor evidence="6">
        <name>FAD</name>
        <dbReference type="ChEBI" id="CHEBI:57692"/>
    </cofactor>
    <text evidence="6">Binds 1 FAD per monomer.</text>
</comment>
<comment type="catalytic activity">
    <reaction evidence="5 6">
        <text>succinate + NAD(+) = fumarate + NADH + H(+)</text>
        <dbReference type="Rhea" id="RHEA:18281"/>
        <dbReference type="ChEBI" id="CHEBI:15378"/>
        <dbReference type="ChEBI" id="CHEBI:29806"/>
        <dbReference type="ChEBI" id="CHEBI:30031"/>
        <dbReference type="ChEBI" id="CHEBI:57540"/>
        <dbReference type="ChEBI" id="CHEBI:57945"/>
        <dbReference type="EC" id="1.3.1.6"/>
    </reaction>
</comment>